<dbReference type="Gene3D" id="1.10.357.10">
    <property type="entry name" value="Tetracycline Repressor, domain 2"/>
    <property type="match status" value="1"/>
</dbReference>
<dbReference type="SUPFAM" id="SSF46689">
    <property type="entry name" value="Homeodomain-like"/>
    <property type="match status" value="1"/>
</dbReference>
<dbReference type="SUPFAM" id="SSF48498">
    <property type="entry name" value="Tetracyclin repressor-like, C-terminal domain"/>
    <property type="match status" value="1"/>
</dbReference>
<dbReference type="GO" id="GO:0000976">
    <property type="term" value="F:transcription cis-regulatory region binding"/>
    <property type="evidence" value="ECO:0007669"/>
    <property type="project" value="TreeGrafter"/>
</dbReference>
<dbReference type="Gene3D" id="1.10.10.60">
    <property type="entry name" value="Homeodomain-like"/>
    <property type="match status" value="1"/>
</dbReference>
<evidence type="ECO:0000256" key="3">
    <source>
        <dbReference type="SAM" id="MobiDB-lite"/>
    </source>
</evidence>
<gene>
    <name evidence="5" type="ORF">GCM10018793_07930</name>
</gene>
<proteinExistence type="predicted"/>
<dbReference type="PANTHER" id="PTHR30055:SF230">
    <property type="entry name" value="TRANSCRIPTIONAL REGULATORY PROTEIN (PROBABLY TETR-FAMILY)-RELATED"/>
    <property type="match status" value="1"/>
</dbReference>
<dbReference type="PROSITE" id="PS50977">
    <property type="entry name" value="HTH_TETR_2"/>
    <property type="match status" value="1"/>
</dbReference>
<reference evidence="5" key="2">
    <citation type="submission" date="2020-09" db="EMBL/GenBank/DDBJ databases">
        <authorList>
            <person name="Sun Q."/>
            <person name="Ohkuma M."/>
        </authorList>
    </citation>
    <scope>NUCLEOTIDE SEQUENCE</scope>
    <source>
        <strain evidence="5">JCM 5069</strain>
    </source>
</reference>
<evidence type="ECO:0000256" key="2">
    <source>
        <dbReference type="PROSITE-ProRule" id="PRU00335"/>
    </source>
</evidence>
<evidence type="ECO:0000259" key="4">
    <source>
        <dbReference type="PROSITE" id="PS50977"/>
    </source>
</evidence>
<feature type="DNA-binding region" description="H-T-H motif" evidence="2">
    <location>
        <begin position="49"/>
        <end position="68"/>
    </location>
</feature>
<dbReference type="InterPro" id="IPR050109">
    <property type="entry name" value="HTH-type_TetR-like_transc_reg"/>
</dbReference>
<dbReference type="GO" id="GO:0003700">
    <property type="term" value="F:DNA-binding transcription factor activity"/>
    <property type="evidence" value="ECO:0007669"/>
    <property type="project" value="TreeGrafter"/>
</dbReference>
<dbReference type="InterPro" id="IPR009057">
    <property type="entry name" value="Homeodomain-like_sf"/>
</dbReference>
<organism evidence="5 6">
    <name type="scientific">Streptomyces sulfonofaciens</name>
    <dbReference type="NCBI Taxonomy" id="68272"/>
    <lineage>
        <taxon>Bacteria</taxon>
        <taxon>Bacillati</taxon>
        <taxon>Actinomycetota</taxon>
        <taxon>Actinomycetes</taxon>
        <taxon>Kitasatosporales</taxon>
        <taxon>Streptomycetaceae</taxon>
        <taxon>Streptomyces</taxon>
    </lineage>
</organism>
<dbReference type="PROSITE" id="PS01081">
    <property type="entry name" value="HTH_TETR_1"/>
    <property type="match status" value="1"/>
</dbReference>
<dbReference type="AlphaFoldDB" id="A0A919FUM6"/>
<dbReference type="EMBL" id="BNCD01000002">
    <property type="protein sequence ID" value="GHH71850.1"/>
    <property type="molecule type" value="Genomic_DNA"/>
</dbReference>
<keyword evidence="6" id="KW-1185">Reference proteome</keyword>
<dbReference type="InterPro" id="IPR001647">
    <property type="entry name" value="HTH_TetR"/>
</dbReference>
<keyword evidence="1 2" id="KW-0238">DNA-binding</keyword>
<dbReference type="InterPro" id="IPR023772">
    <property type="entry name" value="DNA-bd_HTH_TetR-type_CS"/>
</dbReference>
<reference evidence="5" key="1">
    <citation type="journal article" date="2014" name="Int. J. Syst. Evol. Microbiol.">
        <title>Complete genome sequence of Corynebacterium casei LMG S-19264T (=DSM 44701T), isolated from a smear-ripened cheese.</title>
        <authorList>
            <consortium name="US DOE Joint Genome Institute (JGI-PGF)"/>
            <person name="Walter F."/>
            <person name="Albersmeier A."/>
            <person name="Kalinowski J."/>
            <person name="Ruckert C."/>
        </authorList>
    </citation>
    <scope>NUCLEOTIDE SEQUENCE</scope>
    <source>
        <strain evidence="5">JCM 5069</strain>
    </source>
</reference>
<comment type="caution">
    <text evidence="5">The sequence shown here is derived from an EMBL/GenBank/DDBJ whole genome shotgun (WGS) entry which is preliminary data.</text>
</comment>
<name>A0A919FUM6_9ACTN</name>
<evidence type="ECO:0000313" key="6">
    <source>
        <dbReference type="Proteomes" id="UP000603708"/>
    </source>
</evidence>
<feature type="region of interest" description="Disordered" evidence="3">
    <location>
        <begin position="1"/>
        <end position="24"/>
    </location>
</feature>
<sequence>MTRARAATNEHADAAGSRPGGRPRDAALDEAIILATRNRLVQDGYSRMTIGDIAADAKVSRPTLYRRWSSKFELVVDALDYGFRKQRDMYALDLSRMEPREALVEAVRRLDPAYFNPDAMMLMGNFAGEANRTPELLEILRRHAVEPRVTLVENTLAQLRELGAVREEIDEHTIATMCFGSYFAAFYRGESKEDIPEAVVAVLWPAIARKTDDAGRHATGTAERTR</sequence>
<dbReference type="PANTHER" id="PTHR30055">
    <property type="entry name" value="HTH-TYPE TRANSCRIPTIONAL REGULATOR RUTR"/>
    <property type="match status" value="1"/>
</dbReference>
<dbReference type="Proteomes" id="UP000603708">
    <property type="component" value="Unassembled WGS sequence"/>
</dbReference>
<evidence type="ECO:0000313" key="5">
    <source>
        <dbReference type="EMBL" id="GHH71850.1"/>
    </source>
</evidence>
<dbReference type="Pfam" id="PF00440">
    <property type="entry name" value="TetR_N"/>
    <property type="match status" value="1"/>
</dbReference>
<dbReference type="InterPro" id="IPR036271">
    <property type="entry name" value="Tet_transcr_reg_TetR-rel_C_sf"/>
</dbReference>
<protein>
    <submittedName>
        <fullName evidence="5">TetR family transcriptional regulator</fullName>
    </submittedName>
</protein>
<accession>A0A919FUM6</accession>
<dbReference type="RefSeq" id="WP_189929455.1">
    <property type="nucleotide sequence ID" value="NZ_BNCD01000002.1"/>
</dbReference>
<feature type="domain" description="HTH tetR-type" evidence="4">
    <location>
        <begin position="26"/>
        <end position="86"/>
    </location>
</feature>
<evidence type="ECO:0000256" key="1">
    <source>
        <dbReference type="ARBA" id="ARBA00023125"/>
    </source>
</evidence>